<reference evidence="2" key="2">
    <citation type="journal article" date="2023" name="Science">
        <title>Genomic signatures of disease resistance in endangered staghorn corals.</title>
        <authorList>
            <person name="Vollmer S.V."/>
            <person name="Selwyn J.D."/>
            <person name="Despard B.A."/>
            <person name="Roesel C.L."/>
        </authorList>
    </citation>
    <scope>NUCLEOTIDE SEQUENCE</scope>
    <source>
        <strain evidence="2">K2</strain>
    </source>
</reference>
<evidence type="ECO:0000313" key="2">
    <source>
        <dbReference type="EMBL" id="KAK2551648.1"/>
    </source>
</evidence>
<proteinExistence type="predicted"/>
<evidence type="ECO:0000259" key="1">
    <source>
        <dbReference type="Pfam" id="PF25298"/>
    </source>
</evidence>
<protein>
    <recommendedName>
        <fullName evidence="1">FP protein C-terminal domain-containing protein</fullName>
    </recommendedName>
</protein>
<gene>
    <name evidence="2" type="ORF">P5673_027423</name>
</gene>
<keyword evidence="3" id="KW-1185">Reference proteome</keyword>
<sequence>MDVRKDACKSNPVKLGLPDRVPLSSLRLFDHLTPKLQIVFSEAKNFKTNNHFEFCWAKNSCVYPHKDRESRVLKIKDVGDLQKLLS</sequence>
<organism evidence="2 3">
    <name type="scientific">Acropora cervicornis</name>
    <name type="common">Staghorn coral</name>
    <dbReference type="NCBI Taxonomy" id="6130"/>
    <lineage>
        <taxon>Eukaryota</taxon>
        <taxon>Metazoa</taxon>
        <taxon>Cnidaria</taxon>
        <taxon>Anthozoa</taxon>
        <taxon>Hexacorallia</taxon>
        <taxon>Scleractinia</taxon>
        <taxon>Astrocoeniina</taxon>
        <taxon>Acroporidae</taxon>
        <taxon>Acropora</taxon>
    </lineage>
</organism>
<accession>A0AAD9PYX6</accession>
<dbReference type="AlphaFoldDB" id="A0AAD9PYX6"/>
<evidence type="ECO:0000313" key="3">
    <source>
        <dbReference type="Proteomes" id="UP001249851"/>
    </source>
</evidence>
<dbReference type="EMBL" id="JARQWQ010000095">
    <property type="protein sequence ID" value="KAK2551648.1"/>
    <property type="molecule type" value="Genomic_DNA"/>
</dbReference>
<dbReference type="Pfam" id="PF25298">
    <property type="entry name" value="Baculo_FP_2nd"/>
    <property type="match status" value="1"/>
</dbReference>
<dbReference type="Proteomes" id="UP001249851">
    <property type="component" value="Unassembled WGS sequence"/>
</dbReference>
<name>A0AAD9PYX6_ACRCE</name>
<feature type="domain" description="FP protein C-terminal" evidence="1">
    <location>
        <begin position="33"/>
        <end position="85"/>
    </location>
</feature>
<dbReference type="InterPro" id="IPR057251">
    <property type="entry name" value="FP_C"/>
</dbReference>
<comment type="caution">
    <text evidence="2">The sequence shown here is derived from an EMBL/GenBank/DDBJ whole genome shotgun (WGS) entry which is preliminary data.</text>
</comment>
<reference evidence="2" key="1">
    <citation type="journal article" date="2023" name="G3 (Bethesda)">
        <title>Whole genome assembly and annotation of the endangered Caribbean coral Acropora cervicornis.</title>
        <authorList>
            <person name="Selwyn J.D."/>
            <person name="Vollmer S.V."/>
        </authorList>
    </citation>
    <scope>NUCLEOTIDE SEQUENCE</scope>
    <source>
        <strain evidence="2">K2</strain>
    </source>
</reference>